<dbReference type="Pfam" id="PF00528">
    <property type="entry name" value="BPD_transp_1"/>
    <property type="match status" value="1"/>
</dbReference>
<sequence>MTPGSTSETRAPARRSRAGALALRLTGRLAGGVFVLWAVATLTFFAIRLIPGDPAQAVLGGPGSQASEEALAAARAEYGLDQPILVQYLLQLGRLATGDFGSSYSLRTEVAPLLLSQLSGTLLLAGLSLAIAWLLALLVATWTTRGTRAAEWVGSGLEIVGAGLPHFWLATLVILVFSVGLGWLPPISTPGPLGLVLPVLTLAVPLAGFLGQVMRESLLDALDSPYALSARARGESETGVRLVHALRHAALPGISLSGWAFGYLISGAVVVETIFARPGLGRTLLNAVTLRDVPVVIGVVMIVALTYILVTVLTDLLGRIVDPTARA</sequence>
<dbReference type="Gene3D" id="1.10.3720.10">
    <property type="entry name" value="MetI-like"/>
    <property type="match status" value="1"/>
</dbReference>
<feature type="transmembrane region" description="Helical" evidence="7">
    <location>
        <begin position="295"/>
        <end position="317"/>
    </location>
</feature>
<dbReference type="InterPro" id="IPR035906">
    <property type="entry name" value="MetI-like_sf"/>
</dbReference>
<feature type="domain" description="ABC transmembrane type-1" evidence="8">
    <location>
        <begin position="118"/>
        <end position="318"/>
    </location>
</feature>
<protein>
    <submittedName>
        <fullName evidence="9">ABC transporter permease</fullName>
    </submittedName>
</protein>
<keyword evidence="6 7" id="KW-0472">Membrane</keyword>
<keyword evidence="4 7" id="KW-0812">Transmembrane</keyword>
<evidence type="ECO:0000313" key="9">
    <source>
        <dbReference type="EMBL" id="PVZ94023.1"/>
    </source>
</evidence>
<dbReference type="PANTHER" id="PTHR43163">
    <property type="entry name" value="DIPEPTIDE TRANSPORT SYSTEM PERMEASE PROTEIN DPPB-RELATED"/>
    <property type="match status" value="1"/>
</dbReference>
<name>A0A2V1HN18_9MICO</name>
<reference evidence="9 10" key="1">
    <citation type="submission" date="2018-05" db="EMBL/GenBank/DDBJ databases">
        <title>Amnibacterium sp. M8JJ-5, whole genome shotgun sequence.</title>
        <authorList>
            <person name="Tuo L."/>
        </authorList>
    </citation>
    <scope>NUCLEOTIDE SEQUENCE [LARGE SCALE GENOMIC DNA]</scope>
    <source>
        <strain evidence="9 10">M8JJ-5</strain>
    </source>
</reference>
<dbReference type="SUPFAM" id="SSF161098">
    <property type="entry name" value="MetI-like"/>
    <property type="match status" value="1"/>
</dbReference>
<gene>
    <name evidence="9" type="ORF">DDQ50_09715</name>
</gene>
<dbReference type="EMBL" id="QEOP01000002">
    <property type="protein sequence ID" value="PVZ94023.1"/>
    <property type="molecule type" value="Genomic_DNA"/>
</dbReference>
<dbReference type="PANTHER" id="PTHR43163:SF6">
    <property type="entry name" value="DIPEPTIDE TRANSPORT SYSTEM PERMEASE PROTEIN DPPB-RELATED"/>
    <property type="match status" value="1"/>
</dbReference>
<keyword evidence="5 7" id="KW-1133">Transmembrane helix</keyword>
<evidence type="ECO:0000313" key="10">
    <source>
        <dbReference type="Proteomes" id="UP000244893"/>
    </source>
</evidence>
<feature type="transmembrane region" description="Helical" evidence="7">
    <location>
        <begin position="190"/>
        <end position="210"/>
    </location>
</feature>
<feature type="transmembrane region" description="Helical" evidence="7">
    <location>
        <begin position="21"/>
        <end position="47"/>
    </location>
</feature>
<evidence type="ECO:0000256" key="5">
    <source>
        <dbReference type="ARBA" id="ARBA00022989"/>
    </source>
</evidence>
<dbReference type="InterPro" id="IPR000515">
    <property type="entry name" value="MetI-like"/>
</dbReference>
<dbReference type="PROSITE" id="PS50928">
    <property type="entry name" value="ABC_TM1"/>
    <property type="match status" value="1"/>
</dbReference>
<comment type="caution">
    <text evidence="9">The sequence shown here is derived from an EMBL/GenBank/DDBJ whole genome shotgun (WGS) entry which is preliminary data.</text>
</comment>
<keyword evidence="3" id="KW-1003">Cell membrane</keyword>
<feature type="transmembrane region" description="Helical" evidence="7">
    <location>
        <begin position="122"/>
        <end position="143"/>
    </location>
</feature>
<proteinExistence type="inferred from homology"/>
<comment type="subcellular location">
    <subcellularLocation>
        <location evidence="1 7">Cell membrane</location>
        <topology evidence="1 7">Multi-pass membrane protein</topology>
    </subcellularLocation>
</comment>
<comment type="similarity">
    <text evidence="7">Belongs to the binding-protein-dependent transport system permease family.</text>
</comment>
<accession>A0A2V1HN18</accession>
<dbReference type="RefSeq" id="WP_116756537.1">
    <property type="nucleotide sequence ID" value="NZ_JBHUEX010000001.1"/>
</dbReference>
<dbReference type="Proteomes" id="UP000244893">
    <property type="component" value="Unassembled WGS sequence"/>
</dbReference>
<evidence type="ECO:0000256" key="6">
    <source>
        <dbReference type="ARBA" id="ARBA00023136"/>
    </source>
</evidence>
<feature type="transmembrane region" description="Helical" evidence="7">
    <location>
        <begin position="164"/>
        <end position="184"/>
    </location>
</feature>
<evidence type="ECO:0000256" key="4">
    <source>
        <dbReference type="ARBA" id="ARBA00022692"/>
    </source>
</evidence>
<dbReference type="GO" id="GO:0005886">
    <property type="term" value="C:plasma membrane"/>
    <property type="evidence" value="ECO:0007669"/>
    <property type="project" value="UniProtKB-SubCell"/>
</dbReference>
<keyword evidence="10" id="KW-1185">Reference proteome</keyword>
<dbReference type="AlphaFoldDB" id="A0A2V1HN18"/>
<keyword evidence="2 7" id="KW-0813">Transport</keyword>
<evidence type="ECO:0000256" key="3">
    <source>
        <dbReference type="ARBA" id="ARBA00022475"/>
    </source>
</evidence>
<evidence type="ECO:0000256" key="2">
    <source>
        <dbReference type="ARBA" id="ARBA00022448"/>
    </source>
</evidence>
<evidence type="ECO:0000256" key="7">
    <source>
        <dbReference type="RuleBase" id="RU363032"/>
    </source>
</evidence>
<evidence type="ECO:0000256" key="1">
    <source>
        <dbReference type="ARBA" id="ARBA00004651"/>
    </source>
</evidence>
<dbReference type="InterPro" id="IPR045621">
    <property type="entry name" value="BPD_transp_1_N"/>
</dbReference>
<dbReference type="Pfam" id="PF19300">
    <property type="entry name" value="BPD_transp_1_N"/>
    <property type="match status" value="1"/>
</dbReference>
<dbReference type="OrthoDB" id="9778910at2"/>
<dbReference type="CDD" id="cd06261">
    <property type="entry name" value="TM_PBP2"/>
    <property type="match status" value="1"/>
</dbReference>
<organism evidence="9 10">
    <name type="scientific">Amnibacterium flavum</name>
    <dbReference type="NCBI Taxonomy" id="2173173"/>
    <lineage>
        <taxon>Bacteria</taxon>
        <taxon>Bacillati</taxon>
        <taxon>Actinomycetota</taxon>
        <taxon>Actinomycetes</taxon>
        <taxon>Micrococcales</taxon>
        <taxon>Microbacteriaceae</taxon>
        <taxon>Amnibacterium</taxon>
    </lineage>
</organism>
<dbReference type="GO" id="GO:0071916">
    <property type="term" value="F:dipeptide transmembrane transporter activity"/>
    <property type="evidence" value="ECO:0007669"/>
    <property type="project" value="TreeGrafter"/>
</dbReference>
<evidence type="ECO:0000259" key="8">
    <source>
        <dbReference type="PROSITE" id="PS50928"/>
    </source>
</evidence>
<feature type="transmembrane region" description="Helical" evidence="7">
    <location>
        <begin position="256"/>
        <end position="275"/>
    </location>
</feature>